<gene>
    <name evidence="2" type="ORF">P9H32_05950</name>
</gene>
<proteinExistence type="predicted"/>
<protein>
    <submittedName>
        <fullName evidence="2">AAA family ATPase</fullName>
    </submittedName>
</protein>
<organism evidence="2 3">
    <name type="scientific">Pontiella agarivorans</name>
    <dbReference type="NCBI Taxonomy" id="3038953"/>
    <lineage>
        <taxon>Bacteria</taxon>
        <taxon>Pseudomonadati</taxon>
        <taxon>Kiritimatiellota</taxon>
        <taxon>Kiritimatiellia</taxon>
        <taxon>Kiritimatiellales</taxon>
        <taxon>Pontiellaceae</taxon>
        <taxon>Pontiella</taxon>
    </lineage>
</organism>
<dbReference type="PANTHER" id="PTHR21343">
    <property type="entry name" value="DETHIOBIOTIN SYNTHETASE"/>
    <property type="match status" value="1"/>
</dbReference>
<dbReference type="SUPFAM" id="SSF52540">
    <property type="entry name" value="P-loop containing nucleoside triphosphate hydrolases"/>
    <property type="match status" value="1"/>
</dbReference>
<dbReference type="Proteomes" id="UP001290861">
    <property type="component" value="Unassembled WGS sequence"/>
</dbReference>
<dbReference type="InterPro" id="IPR027417">
    <property type="entry name" value="P-loop_NTPase"/>
</dbReference>
<dbReference type="CDD" id="cd03109">
    <property type="entry name" value="DTBS"/>
    <property type="match status" value="1"/>
</dbReference>
<name>A0ABU5MVM6_9BACT</name>
<evidence type="ECO:0000313" key="2">
    <source>
        <dbReference type="EMBL" id="MDZ8118168.1"/>
    </source>
</evidence>
<sequence>MSKKPPVVFIAGERQHAGKTVTSLGVISALSKHFAPEDIGYFKPVGQEMTTLPNGQKIDKDVRIVKEFTGLDMPDMGILSPVRVVSGVTRDYISGTNQAEITAKFEKNIRDTMESLADKKIIIAEGTGHPGVGSVVGLSNARVANMIDAKILYLVGGGIGRTIDELEVDFSYFSHHKSKVAGVLFNKVLPKKLDQMKEVITEKALNRIFPEWSPKLSVFGHMPIVKYLNNPSMQLISKSFKNHRAIKGGKCAGAWHRACRKVKIISLDFENFSPVHALRPRDIAVLGAASHRRLKKVIDWNNAQPAEKKLGGLILTCSSDKRPDAAAEALVAESCLPTIAVMQDTAETDAMLYKCFNDTKIQLYDKMKHQKIVNLFEEHFDTEKFLRAFGI</sequence>
<dbReference type="Gene3D" id="3.40.50.300">
    <property type="entry name" value="P-loop containing nucleotide triphosphate hydrolases"/>
    <property type="match status" value="1"/>
</dbReference>
<reference evidence="2 3" key="1">
    <citation type="journal article" date="2024" name="Appl. Environ. Microbiol.">
        <title>Pontiella agarivorans sp. nov., a novel marine anaerobic bacterium capable of degrading macroalgal polysaccharides and fixing nitrogen.</title>
        <authorList>
            <person name="Liu N."/>
            <person name="Kivenson V."/>
            <person name="Peng X."/>
            <person name="Cui Z."/>
            <person name="Lankiewicz T.S."/>
            <person name="Gosselin K.M."/>
            <person name="English C.J."/>
            <person name="Blair E.M."/>
            <person name="O'Malley M.A."/>
            <person name="Valentine D.L."/>
        </authorList>
    </citation>
    <scope>NUCLEOTIDE SEQUENCE [LARGE SCALE GENOMIC DNA]</scope>
    <source>
        <strain evidence="2 3">NLcol2</strain>
    </source>
</reference>
<keyword evidence="1" id="KW-0315">Glutamine amidotransferase</keyword>
<evidence type="ECO:0000313" key="3">
    <source>
        <dbReference type="Proteomes" id="UP001290861"/>
    </source>
</evidence>
<dbReference type="RefSeq" id="WP_322607967.1">
    <property type="nucleotide sequence ID" value="NZ_JARVCO010000007.1"/>
</dbReference>
<dbReference type="EMBL" id="JARVCO010000007">
    <property type="protein sequence ID" value="MDZ8118168.1"/>
    <property type="molecule type" value="Genomic_DNA"/>
</dbReference>
<evidence type="ECO:0000256" key="1">
    <source>
        <dbReference type="ARBA" id="ARBA00022962"/>
    </source>
</evidence>
<keyword evidence="3" id="KW-1185">Reference proteome</keyword>
<comment type="caution">
    <text evidence="2">The sequence shown here is derived from an EMBL/GenBank/DDBJ whole genome shotgun (WGS) entry which is preliminary data.</text>
</comment>
<accession>A0ABU5MVM6</accession>
<dbReference type="Pfam" id="PF13500">
    <property type="entry name" value="AAA_26"/>
    <property type="match status" value="1"/>
</dbReference>
<dbReference type="PANTHER" id="PTHR21343:SF8">
    <property type="entry name" value="DRTGG DOMAIN-CONTAINING PROTEIN"/>
    <property type="match status" value="1"/>
</dbReference>